<evidence type="ECO:0000313" key="3">
    <source>
        <dbReference type="Proteomes" id="UP000663193"/>
    </source>
</evidence>
<protein>
    <submittedName>
        <fullName evidence="2">Uncharacterized protein</fullName>
    </submittedName>
</protein>
<dbReference type="VEuPathDB" id="FungiDB:JI435_142150"/>
<sequence>MHGESTQALSGQQAVQAGRMQMPVTEAPGSAEAFESSTSDGGANKGRSCSEDCQTRSDCHSAVVRNPASKRVHGYQGTMLKRLAVPKYQSQTGEQSTNAALVNHVVADLHAREGARGAEQGRSRHRTITPVWGAKPSGGPHFKVPRATSICRRLQGITRVHRPIPFHFTMAAMHITADHGPRDSDIALSLSLSLSLSSTLDSLSASAVTR</sequence>
<reference evidence="3" key="1">
    <citation type="journal article" date="2021" name="BMC Genomics">
        <title>Chromosome-level genome assembly and manually-curated proteome of model necrotroph Parastagonospora nodorum Sn15 reveals a genome-wide trove of candidate effector homologs, and redundancy of virulence-related functions within an accessory chromosome.</title>
        <authorList>
            <person name="Bertazzoni S."/>
            <person name="Jones D.A.B."/>
            <person name="Phan H.T."/>
            <person name="Tan K.-C."/>
            <person name="Hane J.K."/>
        </authorList>
    </citation>
    <scope>NUCLEOTIDE SEQUENCE [LARGE SCALE GENOMIC DNA]</scope>
    <source>
        <strain evidence="3">SN15 / ATCC MYA-4574 / FGSC 10173)</strain>
    </source>
</reference>
<feature type="compositionally biased region" description="Basic and acidic residues" evidence="1">
    <location>
        <begin position="48"/>
        <end position="59"/>
    </location>
</feature>
<name>A0A7U2FHB0_PHANO</name>
<proteinExistence type="predicted"/>
<gene>
    <name evidence="2" type="ORF">JI435_142150</name>
</gene>
<dbReference type="AlphaFoldDB" id="A0A7U2FHB0"/>
<organism evidence="2 3">
    <name type="scientific">Phaeosphaeria nodorum (strain SN15 / ATCC MYA-4574 / FGSC 10173)</name>
    <name type="common">Glume blotch fungus</name>
    <name type="synonym">Parastagonospora nodorum</name>
    <dbReference type="NCBI Taxonomy" id="321614"/>
    <lineage>
        <taxon>Eukaryota</taxon>
        <taxon>Fungi</taxon>
        <taxon>Dikarya</taxon>
        <taxon>Ascomycota</taxon>
        <taxon>Pezizomycotina</taxon>
        <taxon>Dothideomycetes</taxon>
        <taxon>Pleosporomycetidae</taxon>
        <taxon>Pleosporales</taxon>
        <taxon>Pleosporineae</taxon>
        <taxon>Phaeosphaeriaceae</taxon>
        <taxon>Parastagonospora</taxon>
    </lineage>
</organism>
<dbReference type="Proteomes" id="UP000663193">
    <property type="component" value="Chromosome 14"/>
</dbReference>
<feature type="region of interest" description="Disordered" evidence="1">
    <location>
        <begin position="27"/>
        <end position="59"/>
    </location>
</feature>
<dbReference type="KEGG" id="pno:SNOG_14215"/>
<evidence type="ECO:0000313" key="2">
    <source>
        <dbReference type="EMBL" id="QRD02995.1"/>
    </source>
</evidence>
<evidence type="ECO:0000256" key="1">
    <source>
        <dbReference type="SAM" id="MobiDB-lite"/>
    </source>
</evidence>
<dbReference type="EMBL" id="CP069036">
    <property type="protein sequence ID" value="QRD02995.1"/>
    <property type="molecule type" value="Genomic_DNA"/>
</dbReference>
<keyword evidence="3" id="KW-1185">Reference proteome</keyword>
<accession>A0A7U2FHB0</accession>
<dbReference type="OrthoDB" id="10576898at2759"/>
<dbReference type="RefSeq" id="XP_001804412.1">
    <property type="nucleotide sequence ID" value="XM_001804360.1"/>
</dbReference>